<accession>A0ABV6P4I8</accession>
<dbReference type="PANTHER" id="PTHR35526">
    <property type="entry name" value="ANTI-SIGMA-F FACTOR RSBW-RELATED"/>
    <property type="match status" value="1"/>
</dbReference>
<keyword evidence="1" id="KW-0418">Kinase</keyword>
<evidence type="ECO:0000259" key="2">
    <source>
        <dbReference type="Pfam" id="PF13581"/>
    </source>
</evidence>
<dbReference type="RefSeq" id="WP_377352306.1">
    <property type="nucleotide sequence ID" value="NZ_JBHMEF010000006.1"/>
</dbReference>
<dbReference type="SUPFAM" id="SSF55874">
    <property type="entry name" value="ATPase domain of HSP90 chaperone/DNA topoisomerase II/histidine kinase"/>
    <property type="match status" value="1"/>
</dbReference>
<dbReference type="GO" id="GO:0005524">
    <property type="term" value="F:ATP binding"/>
    <property type="evidence" value="ECO:0007669"/>
    <property type="project" value="UniProtKB-KW"/>
</dbReference>
<protein>
    <submittedName>
        <fullName evidence="3">ATP-binding protein</fullName>
    </submittedName>
</protein>
<dbReference type="PANTHER" id="PTHR35526:SF3">
    <property type="entry name" value="ANTI-SIGMA-F FACTOR RSBW"/>
    <property type="match status" value="1"/>
</dbReference>
<keyword evidence="1" id="KW-0808">Transferase</keyword>
<keyword evidence="1" id="KW-0723">Serine/threonine-protein kinase</keyword>
<dbReference type="InterPro" id="IPR036890">
    <property type="entry name" value="HATPase_C_sf"/>
</dbReference>
<evidence type="ECO:0000256" key="1">
    <source>
        <dbReference type="ARBA" id="ARBA00022527"/>
    </source>
</evidence>
<comment type="caution">
    <text evidence="3">The sequence shown here is derived from an EMBL/GenBank/DDBJ whole genome shotgun (WGS) entry which is preliminary data.</text>
</comment>
<dbReference type="Gene3D" id="3.30.565.10">
    <property type="entry name" value="Histidine kinase-like ATPase, C-terminal domain"/>
    <property type="match status" value="1"/>
</dbReference>
<dbReference type="InterPro" id="IPR050267">
    <property type="entry name" value="Anti-sigma-factor_SerPK"/>
</dbReference>
<sequence length="161" mass="17105">MDTPAVRERGGRVGEGLEAAAGDTVLRSRPARPFHASIAARATELAPLRADLRRWLAAAGVPELVADDVLVAVGEACANAIEHGYGFAGDQRVTVRLWLRAGRLAAEIRDTGGWTEPRVDPRSAGRGRGRMLMDALMDEADVCGGPWGTTVRLGRRITPAG</sequence>
<keyword evidence="4" id="KW-1185">Reference proteome</keyword>
<name>A0ABV6P4I8_9ACTN</name>
<organism evidence="3 4">
    <name type="scientific">Plantactinospora siamensis</name>
    <dbReference type="NCBI Taxonomy" id="555372"/>
    <lineage>
        <taxon>Bacteria</taxon>
        <taxon>Bacillati</taxon>
        <taxon>Actinomycetota</taxon>
        <taxon>Actinomycetes</taxon>
        <taxon>Micromonosporales</taxon>
        <taxon>Micromonosporaceae</taxon>
        <taxon>Plantactinospora</taxon>
    </lineage>
</organism>
<proteinExistence type="predicted"/>
<keyword evidence="3" id="KW-0067">ATP-binding</keyword>
<dbReference type="Proteomes" id="UP001589894">
    <property type="component" value="Unassembled WGS sequence"/>
</dbReference>
<dbReference type="InterPro" id="IPR003594">
    <property type="entry name" value="HATPase_dom"/>
</dbReference>
<dbReference type="Pfam" id="PF13581">
    <property type="entry name" value="HATPase_c_2"/>
    <property type="match status" value="1"/>
</dbReference>
<dbReference type="EMBL" id="JBHLUE010000019">
    <property type="protein sequence ID" value="MFC0567188.1"/>
    <property type="molecule type" value="Genomic_DNA"/>
</dbReference>
<reference evidence="3 4" key="1">
    <citation type="submission" date="2024-09" db="EMBL/GenBank/DDBJ databases">
        <authorList>
            <person name="Sun Q."/>
            <person name="Mori K."/>
        </authorList>
    </citation>
    <scope>NUCLEOTIDE SEQUENCE [LARGE SCALE GENOMIC DNA]</scope>
    <source>
        <strain evidence="3 4">TBRC 2205</strain>
    </source>
</reference>
<evidence type="ECO:0000313" key="3">
    <source>
        <dbReference type="EMBL" id="MFC0567188.1"/>
    </source>
</evidence>
<feature type="domain" description="Histidine kinase/HSP90-like ATPase" evidence="2">
    <location>
        <begin position="38"/>
        <end position="153"/>
    </location>
</feature>
<evidence type="ECO:0000313" key="4">
    <source>
        <dbReference type="Proteomes" id="UP001589894"/>
    </source>
</evidence>
<gene>
    <name evidence="3" type="ORF">ACFFHU_24000</name>
</gene>
<dbReference type="CDD" id="cd16936">
    <property type="entry name" value="HATPase_RsbW-like"/>
    <property type="match status" value="1"/>
</dbReference>
<keyword evidence="3" id="KW-0547">Nucleotide-binding</keyword>